<keyword evidence="13" id="KW-1185">Reference proteome</keyword>
<organism evidence="12 13">
    <name type="scientific">Endocarpon pusillum</name>
    <dbReference type="NCBI Taxonomy" id="364733"/>
    <lineage>
        <taxon>Eukaryota</taxon>
        <taxon>Fungi</taxon>
        <taxon>Dikarya</taxon>
        <taxon>Ascomycota</taxon>
        <taxon>Pezizomycotina</taxon>
        <taxon>Eurotiomycetes</taxon>
        <taxon>Chaetothyriomycetidae</taxon>
        <taxon>Verrucariales</taxon>
        <taxon>Verrucariaceae</taxon>
        <taxon>Endocarpon</taxon>
    </lineage>
</organism>
<keyword evidence="5" id="KW-0732">Signal</keyword>
<feature type="compositionally biased region" description="Polar residues" evidence="9">
    <location>
        <begin position="502"/>
        <end position="519"/>
    </location>
</feature>
<dbReference type="Pfam" id="PF21105">
    <property type="entry name" value="DyP_N"/>
    <property type="match status" value="1"/>
</dbReference>
<dbReference type="GO" id="GO:0046872">
    <property type="term" value="F:metal ion binding"/>
    <property type="evidence" value="ECO:0007669"/>
    <property type="project" value="UniProtKB-KW"/>
</dbReference>
<dbReference type="PANTHER" id="PTHR30521">
    <property type="entry name" value="DEFERROCHELATASE/PEROXIDASE"/>
    <property type="match status" value="1"/>
</dbReference>
<dbReference type="OrthoDB" id="3207336at2759"/>
<keyword evidence="2" id="KW-0575">Peroxidase</keyword>
<evidence type="ECO:0000256" key="1">
    <source>
        <dbReference type="ARBA" id="ARBA00001970"/>
    </source>
</evidence>
<evidence type="ECO:0000256" key="7">
    <source>
        <dbReference type="ARBA" id="ARBA00023004"/>
    </source>
</evidence>
<dbReference type="GO" id="GO:0005829">
    <property type="term" value="C:cytosol"/>
    <property type="evidence" value="ECO:0007669"/>
    <property type="project" value="TreeGrafter"/>
</dbReference>
<evidence type="ECO:0000259" key="10">
    <source>
        <dbReference type="Pfam" id="PF20628"/>
    </source>
</evidence>
<evidence type="ECO:0000313" key="13">
    <source>
        <dbReference type="Proteomes" id="UP000606974"/>
    </source>
</evidence>
<dbReference type="InterPro" id="IPR049509">
    <property type="entry name" value="DyP_N"/>
</dbReference>
<dbReference type="AlphaFoldDB" id="A0A8H7APF4"/>
<evidence type="ECO:0000259" key="11">
    <source>
        <dbReference type="Pfam" id="PF21105"/>
    </source>
</evidence>
<comment type="caution">
    <text evidence="12">The sequence shown here is derived from an EMBL/GenBank/DDBJ whole genome shotgun (WGS) entry which is preliminary data.</text>
</comment>
<evidence type="ECO:0000256" key="8">
    <source>
        <dbReference type="ARBA" id="ARBA00025737"/>
    </source>
</evidence>
<dbReference type="InterPro" id="IPR011008">
    <property type="entry name" value="Dimeric_a/b-barrel"/>
</dbReference>
<dbReference type="Pfam" id="PF20628">
    <property type="entry name" value="Dyp_perox_C"/>
    <property type="match status" value="1"/>
</dbReference>
<dbReference type="SUPFAM" id="SSF54909">
    <property type="entry name" value="Dimeric alpha+beta barrel"/>
    <property type="match status" value="1"/>
</dbReference>
<keyword evidence="4" id="KW-0479">Metal-binding</keyword>
<dbReference type="Proteomes" id="UP000606974">
    <property type="component" value="Unassembled WGS sequence"/>
</dbReference>
<feature type="domain" description="Dyp-type peroxidase C-terminal" evidence="10">
    <location>
        <begin position="322"/>
        <end position="402"/>
    </location>
</feature>
<comment type="similarity">
    <text evidence="8">Belongs to the DyP-type peroxidase family.</text>
</comment>
<evidence type="ECO:0000256" key="9">
    <source>
        <dbReference type="SAM" id="MobiDB-lite"/>
    </source>
</evidence>
<evidence type="ECO:0000256" key="3">
    <source>
        <dbReference type="ARBA" id="ARBA00022617"/>
    </source>
</evidence>
<dbReference type="GO" id="GO:0004601">
    <property type="term" value="F:peroxidase activity"/>
    <property type="evidence" value="ECO:0007669"/>
    <property type="project" value="UniProtKB-KW"/>
</dbReference>
<proteinExistence type="inferred from homology"/>
<sequence length="519" mass="56523">MAQPAVDLKNVQGDSIIGFPKKAEAFYFFQINSARVNDFRKQLGRLVPQITNAAQVRNDKRAIDDSKSAGKKGLLKISGLNIAFSKHGLRILGINDNTGDTAFENGMLADARDLGDKGKSAPGDKFDPAWDPAFKQSIHALILAAGDSAGTVNEVISKVENNFHVGKPDATIRLIKRIDGKVRPGREEGHEHFGFLDGISEPRIVGIPSKPHPDGEKPARQGIFLVGRDGDQASNRPAWTLDGSFLAFRFLPQLVPEFNKFLKDNPIPGVLPPSKGSELLGARLVGRWKSGAPIDITPLADDKALAADDKRNNNFRFNFNGDQTVQDRCPFAAHIRKTNPRADLDQFGGTERRRILRRGIQFGEELTKEEIDSSHTKLQRGLLFLCYQSDISDGFRFIQTSWANAVGFPPGKPIAAPGFDPIIGQAGGGSRSIVGTNPKAQAQPLKLPTEWVVSRGGEYFFSPSIPALKNKFALKDSMTQPPDLGKLSLSSQAKTDPASGPSRASQAHTTPASQQQRKR</sequence>
<comment type="cofactor">
    <cofactor evidence="1">
        <name>heme b</name>
        <dbReference type="ChEBI" id="CHEBI:60344"/>
    </cofactor>
</comment>
<evidence type="ECO:0000256" key="6">
    <source>
        <dbReference type="ARBA" id="ARBA00023002"/>
    </source>
</evidence>
<dbReference type="EMBL" id="JAACFV010000017">
    <property type="protein sequence ID" value="KAF7511802.1"/>
    <property type="molecule type" value="Genomic_DNA"/>
</dbReference>
<evidence type="ECO:0000256" key="5">
    <source>
        <dbReference type="ARBA" id="ARBA00022729"/>
    </source>
</evidence>
<dbReference type="PANTHER" id="PTHR30521:SF4">
    <property type="entry name" value="DEFERROCHELATASE"/>
    <property type="match status" value="1"/>
</dbReference>
<evidence type="ECO:0008006" key="14">
    <source>
        <dbReference type="Google" id="ProtNLM"/>
    </source>
</evidence>
<keyword evidence="7" id="KW-0408">Iron</keyword>
<gene>
    <name evidence="12" type="ORF">GJ744_003533</name>
</gene>
<feature type="domain" description="DyP dimeric alpha+beta barrel" evidence="11">
    <location>
        <begin position="10"/>
        <end position="184"/>
    </location>
</feature>
<dbReference type="InterPro" id="IPR006314">
    <property type="entry name" value="Dyp_peroxidase"/>
</dbReference>
<evidence type="ECO:0000313" key="12">
    <source>
        <dbReference type="EMBL" id="KAF7511802.1"/>
    </source>
</evidence>
<dbReference type="NCBIfam" id="TIGR01413">
    <property type="entry name" value="Dyp_perox_fam"/>
    <property type="match status" value="1"/>
</dbReference>
<feature type="region of interest" description="Disordered" evidence="9">
    <location>
        <begin position="479"/>
        <end position="519"/>
    </location>
</feature>
<accession>A0A8H7APF4</accession>
<evidence type="ECO:0000256" key="4">
    <source>
        <dbReference type="ARBA" id="ARBA00022723"/>
    </source>
</evidence>
<evidence type="ECO:0000256" key="2">
    <source>
        <dbReference type="ARBA" id="ARBA00022559"/>
    </source>
</evidence>
<dbReference type="PROSITE" id="PS51404">
    <property type="entry name" value="DYP_PEROXIDASE"/>
    <property type="match status" value="1"/>
</dbReference>
<dbReference type="InterPro" id="IPR048328">
    <property type="entry name" value="Dyp_perox_C"/>
</dbReference>
<dbReference type="GO" id="GO:0020037">
    <property type="term" value="F:heme binding"/>
    <property type="evidence" value="ECO:0007669"/>
    <property type="project" value="InterPro"/>
</dbReference>
<protein>
    <recommendedName>
        <fullName evidence="14">Dyp-type peroxidase</fullName>
    </recommendedName>
</protein>
<reference evidence="12" key="1">
    <citation type="submission" date="2020-02" db="EMBL/GenBank/DDBJ databases">
        <authorList>
            <person name="Palmer J.M."/>
        </authorList>
    </citation>
    <scope>NUCLEOTIDE SEQUENCE</scope>
    <source>
        <strain evidence="12">EPUS1.4</strain>
        <tissue evidence="12">Thallus</tissue>
    </source>
</reference>
<keyword evidence="6" id="KW-0560">Oxidoreductase</keyword>
<keyword evidence="3" id="KW-0349">Heme</keyword>
<name>A0A8H7APF4_9EURO</name>